<dbReference type="GO" id="GO:0022857">
    <property type="term" value="F:transmembrane transporter activity"/>
    <property type="evidence" value="ECO:0007669"/>
    <property type="project" value="TreeGrafter"/>
</dbReference>
<protein>
    <submittedName>
        <fullName evidence="9">ABC transporter permease</fullName>
    </submittedName>
</protein>
<reference evidence="9 10" key="1">
    <citation type="submission" date="2020-10" db="EMBL/GenBank/DDBJ databases">
        <title>Ca. Dormibacterota MAGs.</title>
        <authorList>
            <person name="Montgomery K."/>
        </authorList>
    </citation>
    <scope>NUCLEOTIDE SEQUENCE [LARGE SCALE GENOMIC DNA]</scope>
    <source>
        <strain evidence="9">SC8812_S17_18</strain>
    </source>
</reference>
<comment type="subcellular location">
    <subcellularLocation>
        <location evidence="1">Cell membrane</location>
        <topology evidence="1">Multi-pass membrane protein</topology>
    </subcellularLocation>
</comment>
<evidence type="ECO:0000256" key="5">
    <source>
        <dbReference type="ARBA" id="ARBA00023136"/>
    </source>
</evidence>
<evidence type="ECO:0000256" key="6">
    <source>
        <dbReference type="ARBA" id="ARBA00038076"/>
    </source>
</evidence>
<feature type="domain" description="ABC3 transporter permease C-terminal" evidence="8">
    <location>
        <begin position="704"/>
        <end position="821"/>
    </location>
</feature>
<dbReference type="InterPro" id="IPR050250">
    <property type="entry name" value="Macrolide_Exporter_MacB"/>
</dbReference>
<gene>
    <name evidence="9" type="ORF">JF886_00675</name>
</gene>
<accession>A0A934JZM4</accession>
<keyword evidence="4 7" id="KW-1133">Transmembrane helix</keyword>
<feature type="transmembrane region" description="Helical" evidence="7">
    <location>
        <begin position="352"/>
        <end position="375"/>
    </location>
</feature>
<evidence type="ECO:0000256" key="1">
    <source>
        <dbReference type="ARBA" id="ARBA00004651"/>
    </source>
</evidence>
<feature type="domain" description="ABC3 transporter permease C-terminal" evidence="8">
    <location>
        <begin position="262"/>
        <end position="378"/>
    </location>
</feature>
<sequence>MSLPWALARRAIRGRPLRALLTSIAVALGIAVVLGVSITISGLDSESKAAAHSSAGGSSLDVRVTAGAGLTANEVALLANLNGVSAAVPLYEKRVVARLSSANINGTTVNILALRGDSVALRPLSLGAGRVPTADSSSEVVLDEGLAATLAVAEHRTPLGIGDKIQLTTGTGPDTFTIVGFSNGGGLGGFGRNGVFITEHAMLDQFPLGLRTAMVALQVTPGSDVSQVAAEVTSALGSAVTTANPLAGSGSPLGEVQPLLVLVTVLSLVVGAGATANSVALAASERRRETGLLRAAGASSRQVFRVFMVEVAILTVAAVPVGVGAGIGLAAFLESHLTPADLPSPALGVNGWQVLLAVLVGAAAALLGAAVPAVASGRHPILAGLRPHPGSEREHIATFPIALAPPFLAVGALLFIVGDGNAAAVGTVLVLAGVLCSLPLLAPWAARVVGFVVSAFSSKSGAATRNLVRRRNRTALTLSGLTIAVASAVAVSALASGAISGGNAWVSHLFSGDVVVRSPVAQTYAVQANITASPGVRQALPLRFLTVASGSSVLGVTTIDTPAYESGGGLDVTTPARADAFRAVNNGPAVLAPRGFAVAHGWLVGSSVDLVTARGTVPFAVAGIVEHSFPAGNGEESLIMDRNVAVHYFGDTAGGFDDLDVQTTGNASAVIGSAASYGLSAVTVDDIRGSAERSLQHSLGLLLAISIVALVMSMIAVVNTLLVNIRQGSRELSMLRAVGLDRGGARRLVLTEAVVLAASGAILGVATGCAIVVGMLRAVSAPGFTPSFAFPLIAVIAVVSAVIGGSVIATIVPAIRVARTSIVAAIRQD</sequence>
<comment type="similarity">
    <text evidence="6">Belongs to the ABC-4 integral membrane protein family.</text>
</comment>
<feature type="transmembrane region" description="Helical" evidence="7">
    <location>
        <begin position="699"/>
        <end position="725"/>
    </location>
</feature>
<evidence type="ECO:0000259" key="8">
    <source>
        <dbReference type="Pfam" id="PF02687"/>
    </source>
</evidence>
<feature type="transmembrane region" description="Helical" evidence="7">
    <location>
        <begin position="476"/>
        <end position="499"/>
    </location>
</feature>
<feature type="transmembrane region" description="Helical" evidence="7">
    <location>
        <begin position="753"/>
        <end position="776"/>
    </location>
</feature>
<feature type="transmembrane region" description="Helical" evidence="7">
    <location>
        <begin position="259"/>
        <end position="283"/>
    </location>
</feature>
<dbReference type="EMBL" id="JAEKNS010000009">
    <property type="protein sequence ID" value="MBJ7593371.1"/>
    <property type="molecule type" value="Genomic_DNA"/>
</dbReference>
<feature type="transmembrane region" description="Helical" evidence="7">
    <location>
        <begin position="788"/>
        <end position="812"/>
    </location>
</feature>
<evidence type="ECO:0000256" key="3">
    <source>
        <dbReference type="ARBA" id="ARBA00022692"/>
    </source>
</evidence>
<keyword evidence="3 7" id="KW-0812">Transmembrane</keyword>
<dbReference type="Pfam" id="PF02687">
    <property type="entry name" value="FtsX"/>
    <property type="match status" value="2"/>
</dbReference>
<comment type="caution">
    <text evidence="9">The sequence shown here is derived from an EMBL/GenBank/DDBJ whole genome shotgun (WGS) entry which is preliminary data.</text>
</comment>
<proteinExistence type="inferred from homology"/>
<dbReference type="AlphaFoldDB" id="A0A934JZM4"/>
<dbReference type="RefSeq" id="WP_337308579.1">
    <property type="nucleotide sequence ID" value="NZ_JAEKNS010000009.1"/>
</dbReference>
<dbReference type="PANTHER" id="PTHR30572">
    <property type="entry name" value="MEMBRANE COMPONENT OF TRANSPORTER-RELATED"/>
    <property type="match status" value="1"/>
</dbReference>
<feature type="transmembrane region" description="Helical" evidence="7">
    <location>
        <begin position="304"/>
        <end position="332"/>
    </location>
</feature>
<organism evidence="9 10">
    <name type="scientific">Candidatus Aeolococcus gillhamiae</name>
    <dbReference type="NCBI Taxonomy" id="3127015"/>
    <lineage>
        <taxon>Bacteria</taxon>
        <taxon>Bacillati</taxon>
        <taxon>Candidatus Dormiibacterota</taxon>
        <taxon>Candidatus Dormibacteria</taxon>
        <taxon>Candidatus Aeolococcales</taxon>
        <taxon>Candidatus Aeolococcaceae</taxon>
        <taxon>Candidatus Aeolococcus</taxon>
    </lineage>
</organism>
<evidence type="ECO:0000313" key="10">
    <source>
        <dbReference type="Proteomes" id="UP000606991"/>
    </source>
</evidence>
<dbReference type="PANTHER" id="PTHR30572:SF4">
    <property type="entry name" value="ABC TRANSPORTER PERMEASE YTRF"/>
    <property type="match status" value="1"/>
</dbReference>
<feature type="transmembrane region" description="Helical" evidence="7">
    <location>
        <begin position="423"/>
        <end position="456"/>
    </location>
</feature>
<dbReference type="InterPro" id="IPR003838">
    <property type="entry name" value="ABC3_permease_C"/>
</dbReference>
<evidence type="ECO:0000256" key="2">
    <source>
        <dbReference type="ARBA" id="ARBA00022475"/>
    </source>
</evidence>
<dbReference type="GO" id="GO:0005886">
    <property type="term" value="C:plasma membrane"/>
    <property type="evidence" value="ECO:0007669"/>
    <property type="project" value="UniProtKB-SubCell"/>
</dbReference>
<evidence type="ECO:0000313" key="9">
    <source>
        <dbReference type="EMBL" id="MBJ7593371.1"/>
    </source>
</evidence>
<evidence type="ECO:0000256" key="7">
    <source>
        <dbReference type="SAM" id="Phobius"/>
    </source>
</evidence>
<name>A0A934JZM4_9BACT</name>
<evidence type="ECO:0000256" key="4">
    <source>
        <dbReference type="ARBA" id="ARBA00022989"/>
    </source>
</evidence>
<keyword evidence="2" id="KW-1003">Cell membrane</keyword>
<feature type="transmembrane region" description="Helical" evidence="7">
    <location>
        <begin position="396"/>
        <end position="417"/>
    </location>
</feature>
<keyword evidence="5 7" id="KW-0472">Membrane</keyword>
<dbReference type="Proteomes" id="UP000606991">
    <property type="component" value="Unassembled WGS sequence"/>
</dbReference>